<organism evidence="2 3">
    <name type="scientific">Olea europaea subsp. europaea</name>
    <dbReference type="NCBI Taxonomy" id="158383"/>
    <lineage>
        <taxon>Eukaryota</taxon>
        <taxon>Viridiplantae</taxon>
        <taxon>Streptophyta</taxon>
        <taxon>Embryophyta</taxon>
        <taxon>Tracheophyta</taxon>
        <taxon>Spermatophyta</taxon>
        <taxon>Magnoliopsida</taxon>
        <taxon>eudicotyledons</taxon>
        <taxon>Gunneridae</taxon>
        <taxon>Pentapetalae</taxon>
        <taxon>asterids</taxon>
        <taxon>lamiids</taxon>
        <taxon>Lamiales</taxon>
        <taxon>Oleaceae</taxon>
        <taxon>Oleeae</taxon>
        <taxon>Olea</taxon>
    </lineage>
</organism>
<dbReference type="AlphaFoldDB" id="A0A8S0TLL4"/>
<reference evidence="2 3" key="1">
    <citation type="submission" date="2019-12" db="EMBL/GenBank/DDBJ databases">
        <authorList>
            <person name="Alioto T."/>
            <person name="Alioto T."/>
            <person name="Gomez Garrido J."/>
        </authorList>
    </citation>
    <scope>NUCLEOTIDE SEQUENCE [LARGE SCALE GENOMIC DNA]</scope>
</reference>
<keyword evidence="1" id="KW-0812">Transmembrane</keyword>
<dbReference type="Proteomes" id="UP000594638">
    <property type="component" value="Unassembled WGS sequence"/>
</dbReference>
<evidence type="ECO:0000313" key="2">
    <source>
        <dbReference type="EMBL" id="CAA3006237.1"/>
    </source>
</evidence>
<proteinExistence type="predicted"/>
<dbReference type="Gramene" id="OE9A067699T1">
    <property type="protein sequence ID" value="OE9A067699C1"/>
    <property type="gene ID" value="OE9A067699"/>
</dbReference>
<feature type="transmembrane region" description="Helical" evidence="1">
    <location>
        <begin position="60"/>
        <end position="81"/>
    </location>
</feature>
<accession>A0A8S0TLL4</accession>
<feature type="transmembrane region" description="Helical" evidence="1">
    <location>
        <begin position="101"/>
        <end position="122"/>
    </location>
</feature>
<dbReference type="EMBL" id="CACTIH010007258">
    <property type="protein sequence ID" value="CAA3006237.1"/>
    <property type="molecule type" value="Genomic_DNA"/>
</dbReference>
<comment type="caution">
    <text evidence="2">The sequence shown here is derived from an EMBL/GenBank/DDBJ whole genome shotgun (WGS) entry which is preliminary data.</text>
</comment>
<feature type="transmembrane region" description="Helical" evidence="1">
    <location>
        <begin position="165"/>
        <end position="188"/>
    </location>
</feature>
<protein>
    <submittedName>
        <fullName evidence="2">Uncharacterized protein</fullName>
    </submittedName>
</protein>
<feature type="transmembrane region" description="Helical" evidence="1">
    <location>
        <begin position="195"/>
        <end position="214"/>
    </location>
</feature>
<name>A0A8S0TLL4_OLEEU</name>
<keyword evidence="1" id="KW-0472">Membrane</keyword>
<evidence type="ECO:0000256" key="1">
    <source>
        <dbReference type="SAM" id="Phobius"/>
    </source>
</evidence>
<feature type="transmembrane region" description="Helical" evidence="1">
    <location>
        <begin position="129"/>
        <end position="153"/>
    </location>
</feature>
<gene>
    <name evidence="2" type="ORF">OLEA9_A067699</name>
</gene>
<evidence type="ECO:0000313" key="3">
    <source>
        <dbReference type="Proteomes" id="UP000594638"/>
    </source>
</evidence>
<keyword evidence="3" id="KW-1185">Reference proteome</keyword>
<feature type="transmembrane region" description="Helical" evidence="1">
    <location>
        <begin position="220"/>
        <end position="238"/>
    </location>
</feature>
<keyword evidence="1" id="KW-1133">Transmembrane helix</keyword>
<sequence>MVSMLISKPDASKSCRVVAGMDSINVFLTCDPRTLGLLVSSECKYIELVELMSTKLKVGFCYGFHSLNLLVASLLDCFIAGRPTPSLWCSGQFSYFSPLKLVVGAPTCWFRTFVLLGFCSLIGSTRCSLLFVQFGGLAVLFFFNSVDCVLGVLHGYGVCIVFQGFVTGLFGFVWASLGLLLGPIYWAFIAGQLGFVWASSGLEFSWALLLSLGVAGPFKWAVLAGFLDFFSGQFYWVARYWARLAV</sequence>